<dbReference type="Gene3D" id="3.40.50.12580">
    <property type="match status" value="1"/>
</dbReference>
<sequence>MQKIISGMEQLHKKPILLLITNSFAAINVIHSGLIKEMDRQYEVHVLSSLLGKAEIALINKHFHIHARLIDLPFSAESRLIMLIRKIQKAIFFHYFGIETYKIKSLGENRILNFVTYATLLIMNSLNLNKFFLILARKLIVHLSARSQNLKGLHSFHFRGVISSSPLDIVENRIVNFLGRDKIPSVGMIISWDNLTSKGIINANHTCILAWNKFMADEYRKFYSIFGTHESEVCITGIPRFDTYFKKPPAAHAKTNFRRKYSIKPGDKIILFATSSCKLFPRQIAVTKDLIAYTREHKNTVLIVRCHPADNFHLYDPFSDEDNLRIWFPDNHFASPVLKSTARMPDLNFLDSLTEMIRHCDVCINAASTMRLDAAACNKHIISIAYDGKHELPYSESVRRLYDYSHQIPLNRLKIDHIVTNKEELFSALDTVLTENSECNNLSKIRPFIFHKEPKSVHAAMSAIKKCLG</sequence>
<reference evidence="1 2" key="1">
    <citation type="submission" date="2019-05" db="EMBL/GenBank/DDBJ databases">
        <authorList>
            <person name="Qu J.-H."/>
        </authorList>
    </citation>
    <scope>NUCLEOTIDE SEQUENCE [LARGE SCALE GENOMIC DNA]</scope>
    <source>
        <strain evidence="1 2">NS28</strain>
    </source>
</reference>
<dbReference type="InterPro" id="IPR007554">
    <property type="entry name" value="Glycerophosphate_synth"/>
</dbReference>
<dbReference type="GO" id="GO:0016020">
    <property type="term" value="C:membrane"/>
    <property type="evidence" value="ECO:0007669"/>
    <property type="project" value="InterPro"/>
</dbReference>
<organism evidence="1 2">
    <name type="scientific">Dyadobacter flavalbus</name>
    <dbReference type="NCBI Taxonomy" id="2579942"/>
    <lineage>
        <taxon>Bacteria</taxon>
        <taxon>Pseudomonadati</taxon>
        <taxon>Bacteroidota</taxon>
        <taxon>Cytophagia</taxon>
        <taxon>Cytophagales</taxon>
        <taxon>Spirosomataceae</taxon>
        <taxon>Dyadobacter</taxon>
    </lineage>
</organism>
<dbReference type="SUPFAM" id="SSF53756">
    <property type="entry name" value="UDP-Glycosyltransferase/glycogen phosphorylase"/>
    <property type="match status" value="1"/>
</dbReference>
<proteinExistence type="predicted"/>
<evidence type="ECO:0000313" key="1">
    <source>
        <dbReference type="EMBL" id="KAA6440972.1"/>
    </source>
</evidence>
<name>A0A5M8R4A9_9BACT</name>
<dbReference type="EMBL" id="VBSN01000025">
    <property type="protein sequence ID" value="KAA6440972.1"/>
    <property type="molecule type" value="Genomic_DNA"/>
</dbReference>
<protein>
    <submittedName>
        <fullName evidence="1">Uncharacterized protein</fullName>
    </submittedName>
</protein>
<evidence type="ECO:0000313" key="2">
    <source>
        <dbReference type="Proteomes" id="UP000323994"/>
    </source>
</evidence>
<gene>
    <name evidence="1" type="ORF">FEM33_04720</name>
</gene>
<dbReference type="InterPro" id="IPR043148">
    <property type="entry name" value="TagF_C"/>
</dbReference>
<dbReference type="Pfam" id="PF04464">
    <property type="entry name" value="Glyphos_transf"/>
    <property type="match status" value="1"/>
</dbReference>
<dbReference type="Proteomes" id="UP000323994">
    <property type="component" value="Unassembled WGS sequence"/>
</dbReference>
<comment type="caution">
    <text evidence="1">The sequence shown here is derived from an EMBL/GenBank/DDBJ whole genome shotgun (WGS) entry which is preliminary data.</text>
</comment>
<dbReference type="GO" id="GO:0047355">
    <property type="term" value="F:CDP-glycerol glycerophosphotransferase activity"/>
    <property type="evidence" value="ECO:0007669"/>
    <property type="project" value="InterPro"/>
</dbReference>
<accession>A0A5M8R4A9</accession>
<dbReference type="AlphaFoldDB" id="A0A5M8R4A9"/>
<keyword evidence="2" id="KW-1185">Reference proteome</keyword>